<dbReference type="SUPFAM" id="SSF47459">
    <property type="entry name" value="HLH, helix-loop-helix DNA-binding domain"/>
    <property type="match status" value="1"/>
</dbReference>
<proteinExistence type="predicted"/>
<evidence type="ECO:0000313" key="3">
    <source>
        <dbReference type="Ensembl" id="ENSNPEP00000013448.1"/>
    </source>
</evidence>
<dbReference type="PROSITE" id="PS50888">
    <property type="entry name" value="BHLH"/>
    <property type="match status" value="1"/>
</dbReference>
<feature type="domain" description="BHLH" evidence="2">
    <location>
        <begin position="53"/>
        <end position="105"/>
    </location>
</feature>
<dbReference type="InterPro" id="IPR011598">
    <property type="entry name" value="bHLH_dom"/>
</dbReference>
<dbReference type="Proteomes" id="UP000694420">
    <property type="component" value="Unplaced"/>
</dbReference>
<evidence type="ECO:0000313" key="4">
    <source>
        <dbReference type="Proteomes" id="UP000694420"/>
    </source>
</evidence>
<dbReference type="GO" id="GO:0000977">
    <property type="term" value="F:RNA polymerase II transcription regulatory region sequence-specific DNA binding"/>
    <property type="evidence" value="ECO:0007669"/>
    <property type="project" value="TreeGrafter"/>
</dbReference>
<sequence length="136" mass="14541">MVELGEEIGEQVGGDHGAERSAVRSAVRSGARAAVPPPQCASLRRFPRPPSDAEPRGAPIGCAARIKNLNSGFSRLKALVPLIPRDRKPSKVDTLKAAAEYIRLLRLLLQETGGLEVRPVEMMHPGWAPLALPPVG</sequence>
<dbReference type="PANTHER" id="PTHR23349">
    <property type="entry name" value="BASIC HELIX-LOOP-HELIX TRANSCRIPTION FACTOR, TWIST"/>
    <property type="match status" value="1"/>
</dbReference>
<keyword evidence="4" id="KW-1185">Reference proteome</keyword>
<dbReference type="PANTHER" id="PTHR23349:SF57">
    <property type="entry name" value="FACTOR IN THE GERMLINE ALPHA"/>
    <property type="match status" value="1"/>
</dbReference>
<reference evidence="3" key="2">
    <citation type="submission" date="2025-09" db="UniProtKB">
        <authorList>
            <consortium name="Ensembl"/>
        </authorList>
    </citation>
    <scope>IDENTIFICATION</scope>
</reference>
<dbReference type="InterPro" id="IPR036638">
    <property type="entry name" value="HLH_DNA-bd_sf"/>
</dbReference>
<dbReference type="AlphaFoldDB" id="A0A8C6ZK78"/>
<dbReference type="Ensembl" id="ENSNPET00000013783.1">
    <property type="protein sequence ID" value="ENSNPEP00000013448.1"/>
    <property type="gene ID" value="ENSNPEG00000010061.1"/>
</dbReference>
<dbReference type="Gene3D" id="4.10.280.10">
    <property type="entry name" value="Helix-loop-helix DNA-binding domain"/>
    <property type="match status" value="1"/>
</dbReference>
<dbReference type="InterPro" id="IPR050283">
    <property type="entry name" value="E-box_TF_Regulators"/>
</dbReference>
<reference evidence="3" key="1">
    <citation type="submission" date="2025-08" db="UniProtKB">
        <authorList>
            <consortium name="Ensembl"/>
        </authorList>
    </citation>
    <scope>IDENTIFICATION</scope>
</reference>
<accession>A0A8C6ZK78</accession>
<dbReference type="GO" id="GO:0000981">
    <property type="term" value="F:DNA-binding transcription factor activity, RNA polymerase II-specific"/>
    <property type="evidence" value="ECO:0007669"/>
    <property type="project" value="TreeGrafter"/>
</dbReference>
<evidence type="ECO:0000259" key="2">
    <source>
        <dbReference type="PROSITE" id="PS50888"/>
    </source>
</evidence>
<dbReference type="Pfam" id="PF00010">
    <property type="entry name" value="HLH"/>
    <property type="match status" value="1"/>
</dbReference>
<name>A0A8C6ZK78_NOTPE</name>
<dbReference type="GO" id="GO:0046983">
    <property type="term" value="F:protein dimerization activity"/>
    <property type="evidence" value="ECO:0007669"/>
    <property type="project" value="InterPro"/>
</dbReference>
<organism evidence="3 4">
    <name type="scientific">Nothoprocta perdicaria</name>
    <name type="common">Chilean tinamou</name>
    <name type="synonym">Crypturus perdicarius</name>
    <dbReference type="NCBI Taxonomy" id="30464"/>
    <lineage>
        <taxon>Eukaryota</taxon>
        <taxon>Metazoa</taxon>
        <taxon>Chordata</taxon>
        <taxon>Craniata</taxon>
        <taxon>Vertebrata</taxon>
        <taxon>Euteleostomi</taxon>
        <taxon>Archelosauria</taxon>
        <taxon>Archosauria</taxon>
        <taxon>Dinosauria</taxon>
        <taxon>Saurischia</taxon>
        <taxon>Theropoda</taxon>
        <taxon>Coelurosauria</taxon>
        <taxon>Aves</taxon>
        <taxon>Palaeognathae</taxon>
        <taxon>Tinamiformes</taxon>
        <taxon>Tinamidae</taxon>
        <taxon>Nothoprocta</taxon>
    </lineage>
</organism>
<feature type="compositionally biased region" description="Low complexity" evidence="1">
    <location>
        <begin position="23"/>
        <end position="34"/>
    </location>
</feature>
<protein>
    <recommendedName>
        <fullName evidence="2">BHLH domain-containing protein</fullName>
    </recommendedName>
</protein>
<dbReference type="SMART" id="SM00353">
    <property type="entry name" value="HLH"/>
    <property type="match status" value="1"/>
</dbReference>
<evidence type="ECO:0000256" key="1">
    <source>
        <dbReference type="SAM" id="MobiDB-lite"/>
    </source>
</evidence>
<feature type="region of interest" description="Disordered" evidence="1">
    <location>
        <begin position="1"/>
        <end position="58"/>
    </location>
</feature>
<dbReference type="GO" id="GO:0032502">
    <property type="term" value="P:developmental process"/>
    <property type="evidence" value="ECO:0007669"/>
    <property type="project" value="TreeGrafter"/>
</dbReference>